<dbReference type="SUPFAM" id="SSF49695">
    <property type="entry name" value="gamma-Crystallin-like"/>
    <property type="match status" value="1"/>
</dbReference>
<sequence>MAGGIILYEHVDFGGRQKTIMGNVDFISDFNDLASSIKVDYTVNKVTLYEHANYQGRSLVLYGGDRLRNLVDSANFNDIISSVKFE</sequence>
<accession>A0A1M4U9V7</accession>
<dbReference type="Gene3D" id="2.60.20.10">
    <property type="entry name" value="Crystallins"/>
    <property type="match status" value="1"/>
</dbReference>
<proteinExistence type="inferred from homology"/>
<keyword evidence="5" id="KW-1185">Reference proteome</keyword>
<keyword evidence="2" id="KW-0677">Repeat</keyword>
<dbReference type="EMBL" id="FQVL01000001">
    <property type="protein sequence ID" value="SHE53552.1"/>
    <property type="molecule type" value="Genomic_DNA"/>
</dbReference>
<dbReference type="InterPro" id="IPR001064">
    <property type="entry name" value="Beta/gamma_crystallin"/>
</dbReference>
<dbReference type="AlphaFoldDB" id="A0A1M4U9V7"/>
<dbReference type="PROSITE" id="PS50915">
    <property type="entry name" value="CRYSTALLIN_BETA_GAMMA"/>
    <property type="match status" value="1"/>
</dbReference>
<dbReference type="Pfam" id="PF00030">
    <property type="entry name" value="Crystall"/>
    <property type="match status" value="1"/>
</dbReference>
<evidence type="ECO:0000313" key="5">
    <source>
        <dbReference type="Proteomes" id="UP000184476"/>
    </source>
</evidence>
<dbReference type="SMART" id="SM00247">
    <property type="entry name" value="XTALbg"/>
    <property type="match status" value="1"/>
</dbReference>
<feature type="domain" description="Beta/gamma crystallin 'Greek key'" evidence="3">
    <location>
        <begin position="44"/>
        <end position="86"/>
    </location>
</feature>
<organism evidence="4 5">
    <name type="scientific">Seinonella peptonophila</name>
    <dbReference type="NCBI Taxonomy" id="112248"/>
    <lineage>
        <taxon>Bacteria</taxon>
        <taxon>Bacillati</taxon>
        <taxon>Bacillota</taxon>
        <taxon>Bacilli</taxon>
        <taxon>Bacillales</taxon>
        <taxon>Thermoactinomycetaceae</taxon>
        <taxon>Seinonella</taxon>
    </lineage>
</organism>
<evidence type="ECO:0000313" key="4">
    <source>
        <dbReference type="EMBL" id="SHE53552.1"/>
    </source>
</evidence>
<name>A0A1M4U9V7_9BACL</name>
<evidence type="ECO:0000256" key="2">
    <source>
        <dbReference type="ARBA" id="ARBA00022737"/>
    </source>
</evidence>
<dbReference type="InterPro" id="IPR011024">
    <property type="entry name" value="G_crystallin-like"/>
</dbReference>
<gene>
    <name evidence="4" type="ORF">SAMN05444392_101892</name>
</gene>
<dbReference type="Proteomes" id="UP000184476">
    <property type="component" value="Unassembled WGS sequence"/>
</dbReference>
<reference evidence="4 5" key="1">
    <citation type="submission" date="2016-11" db="EMBL/GenBank/DDBJ databases">
        <authorList>
            <person name="Jaros S."/>
            <person name="Januszkiewicz K."/>
            <person name="Wedrychowicz H."/>
        </authorList>
    </citation>
    <scope>NUCLEOTIDE SEQUENCE [LARGE SCALE GENOMIC DNA]</scope>
    <source>
        <strain evidence="4 5">DSM 44666</strain>
    </source>
</reference>
<evidence type="ECO:0000259" key="3">
    <source>
        <dbReference type="PROSITE" id="PS50915"/>
    </source>
</evidence>
<comment type="similarity">
    <text evidence="1">Belongs to the beta/gamma-crystallin family.</text>
</comment>
<dbReference type="OrthoDB" id="2990086at2"/>
<evidence type="ECO:0000256" key="1">
    <source>
        <dbReference type="ARBA" id="ARBA00009646"/>
    </source>
</evidence>
<dbReference type="RefSeq" id="WP_073152513.1">
    <property type="nucleotide sequence ID" value="NZ_FQVL01000001.1"/>
</dbReference>
<protein>
    <submittedName>
        <fullName evidence="4">Beta/Gamma crystallin</fullName>
    </submittedName>
</protein>